<gene>
    <name evidence="6" type="ORF">CCACVL1_13226</name>
</gene>
<dbReference type="Proteomes" id="UP000188268">
    <property type="component" value="Unassembled WGS sequence"/>
</dbReference>
<dbReference type="InterPro" id="IPR051058">
    <property type="entry name" value="GDSL_Est/Lipase"/>
</dbReference>
<feature type="chain" id="PRO_5011960995" evidence="5">
    <location>
        <begin position="24"/>
        <end position="356"/>
    </location>
</feature>
<dbReference type="PANTHER" id="PTHR45648:SF17">
    <property type="entry name" value="GDSL ESTERASE_LIPASE"/>
    <property type="match status" value="1"/>
</dbReference>
<protein>
    <submittedName>
        <fullName evidence="6">Lipase, GDSL</fullName>
    </submittedName>
</protein>
<dbReference type="Pfam" id="PF00657">
    <property type="entry name" value="Lipase_GDSL"/>
    <property type="match status" value="1"/>
</dbReference>
<evidence type="ECO:0000313" key="7">
    <source>
        <dbReference type="Proteomes" id="UP000188268"/>
    </source>
</evidence>
<keyword evidence="4" id="KW-0443">Lipid metabolism</keyword>
<dbReference type="Gramene" id="OMO80008">
    <property type="protein sequence ID" value="OMO80008"/>
    <property type="gene ID" value="CCACVL1_13226"/>
</dbReference>
<dbReference type="EMBL" id="AWWV01010333">
    <property type="protein sequence ID" value="OMO80008.1"/>
    <property type="molecule type" value="Genomic_DNA"/>
</dbReference>
<name>A0A1R3IBS2_COCAP</name>
<dbReference type="GO" id="GO:0016788">
    <property type="term" value="F:hydrolase activity, acting on ester bonds"/>
    <property type="evidence" value="ECO:0007669"/>
    <property type="project" value="InterPro"/>
</dbReference>
<dbReference type="InterPro" id="IPR001087">
    <property type="entry name" value="GDSL"/>
</dbReference>
<evidence type="ECO:0000256" key="3">
    <source>
        <dbReference type="ARBA" id="ARBA00022963"/>
    </source>
</evidence>
<dbReference type="InterPro" id="IPR035669">
    <property type="entry name" value="SGNH_plant_lipase-like"/>
</dbReference>
<dbReference type="Gene3D" id="3.40.50.1110">
    <property type="entry name" value="SGNH hydrolase"/>
    <property type="match status" value="1"/>
</dbReference>
<proteinExistence type="inferred from homology"/>
<dbReference type="CDD" id="cd01837">
    <property type="entry name" value="SGNH_plant_lipase_like"/>
    <property type="match status" value="1"/>
</dbReference>
<comment type="similarity">
    <text evidence="1">Belongs to the 'GDSL' lipolytic enzyme family.</text>
</comment>
<comment type="caution">
    <text evidence="6">The sequence shown here is derived from an EMBL/GenBank/DDBJ whole genome shotgun (WGS) entry which is preliminary data.</text>
</comment>
<keyword evidence="7" id="KW-1185">Reference proteome</keyword>
<keyword evidence="5" id="KW-0732">Signal</keyword>
<reference evidence="6 7" key="1">
    <citation type="submission" date="2013-09" db="EMBL/GenBank/DDBJ databases">
        <title>Corchorus capsularis genome sequencing.</title>
        <authorList>
            <person name="Alam M."/>
            <person name="Haque M.S."/>
            <person name="Islam M.S."/>
            <person name="Emdad E.M."/>
            <person name="Islam M.M."/>
            <person name="Ahmed B."/>
            <person name="Halim A."/>
            <person name="Hossen Q.M.M."/>
            <person name="Hossain M.Z."/>
            <person name="Ahmed R."/>
            <person name="Khan M.M."/>
            <person name="Islam R."/>
            <person name="Rashid M.M."/>
            <person name="Khan S.A."/>
            <person name="Rahman M.S."/>
            <person name="Alam M."/>
        </authorList>
    </citation>
    <scope>NUCLEOTIDE SEQUENCE [LARGE SCALE GENOMIC DNA]</scope>
    <source>
        <strain evidence="7">cv. CVL-1</strain>
        <tissue evidence="6">Whole seedling</tissue>
    </source>
</reference>
<dbReference type="InterPro" id="IPR036514">
    <property type="entry name" value="SGNH_hydro_sf"/>
</dbReference>
<dbReference type="OrthoDB" id="1600564at2759"/>
<dbReference type="PANTHER" id="PTHR45648">
    <property type="entry name" value="GDSL LIPASE/ACYLHYDROLASE FAMILY PROTEIN (AFU_ORTHOLOGUE AFUA_4G14700)"/>
    <property type="match status" value="1"/>
</dbReference>
<feature type="signal peptide" evidence="5">
    <location>
        <begin position="1"/>
        <end position="23"/>
    </location>
</feature>
<accession>A0A1R3IBS2</accession>
<keyword evidence="2" id="KW-0378">Hydrolase</keyword>
<dbReference type="GO" id="GO:0016042">
    <property type="term" value="P:lipid catabolic process"/>
    <property type="evidence" value="ECO:0007669"/>
    <property type="project" value="UniProtKB-KW"/>
</dbReference>
<dbReference type="AlphaFoldDB" id="A0A1R3IBS2"/>
<evidence type="ECO:0000256" key="2">
    <source>
        <dbReference type="ARBA" id="ARBA00022801"/>
    </source>
</evidence>
<evidence type="ECO:0000256" key="5">
    <source>
        <dbReference type="SAM" id="SignalP"/>
    </source>
</evidence>
<evidence type="ECO:0000313" key="6">
    <source>
        <dbReference type="EMBL" id="OMO80008.1"/>
    </source>
</evidence>
<organism evidence="6 7">
    <name type="scientific">Corchorus capsularis</name>
    <name type="common">Jute</name>
    <dbReference type="NCBI Taxonomy" id="210143"/>
    <lineage>
        <taxon>Eukaryota</taxon>
        <taxon>Viridiplantae</taxon>
        <taxon>Streptophyta</taxon>
        <taxon>Embryophyta</taxon>
        <taxon>Tracheophyta</taxon>
        <taxon>Spermatophyta</taxon>
        <taxon>Magnoliopsida</taxon>
        <taxon>eudicotyledons</taxon>
        <taxon>Gunneridae</taxon>
        <taxon>Pentapetalae</taxon>
        <taxon>rosids</taxon>
        <taxon>malvids</taxon>
        <taxon>Malvales</taxon>
        <taxon>Malvaceae</taxon>
        <taxon>Grewioideae</taxon>
        <taxon>Apeibeae</taxon>
        <taxon>Corchorus</taxon>
    </lineage>
</organism>
<dbReference type="OMA" id="AYEMTIN"/>
<evidence type="ECO:0000256" key="4">
    <source>
        <dbReference type="ARBA" id="ARBA00023098"/>
    </source>
</evidence>
<evidence type="ECO:0000256" key="1">
    <source>
        <dbReference type="ARBA" id="ARBA00008668"/>
    </source>
</evidence>
<keyword evidence="3" id="KW-0442">Lipid degradation</keyword>
<sequence>MANGLAFVILAFAIGVLLHSANAQVPAVFILGDSTADVGTNNYLPASTFKANFPHNGVDFPFGRATGRFSNGLNTADFLAKFYGFKRSPPPFLSLNGTSAIKRRSFRGINFSSAGSGLLDMTGQVTNVVPMSEQVYQFSTVYNDLVAFKGKSETEKFLAKSLFFISVGSNDIIGNYHSNQSIPKEQFIPNLGLVYEKYIRSLISYGARKFGIVSVAPVGCCPSQRLYTGTGDCLDDLNDHARTFFSTMDNLMRNLSCEIKDLKYSLGNAVEMTMNVITYPQLFNFTDVKSACCGNGTLNAQSFCTPTAKLCSKRHKYLFWDAFHPTQAAAKLAAFTLYGGGPQFVTPINFAQLAQA</sequence>
<dbReference type="STRING" id="210143.A0A1R3IBS2"/>